<protein>
    <submittedName>
        <fullName evidence="2">Uncharacterized protein</fullName>
    </submittedName>
</protein>
<sequence length="68" mass="7205">MKNVTPEPEHTAGGGGSEERAEEEGATRQVPPEHPRHVPSASPDELPNGSGNDETGPRKDSDERFDAG</sequence>
<keyword evidence="3" id="KW-1185">Reference proteome</keyword>
<name>A0ABP7D9Q4_9MICC</name>
<evidence type="ECO:0000313" key="3">
    <source>
        <dbReference type="Proteomes" id="UP001500752"/>
    </source>
</evidence>
<organism evidence="2 3">
    <name type="scientific">Arthrobacter ginkgonis</name>
    <dbReference type="NCBI Taxonomy" id="1630594"/>
    <lineage>
        <taxon>Bacteria</taxon>
        <taxon>Bacillati</taxon>
        <taxon>Actinomycetota</taxon>
        <taxon>Actinomycetes</taxon>
        <taxon>Micrococcales</taxon>
        <taxon>Micrococcaceae</taxon>
        <taxon>Arthrobacter</taxon>
    </lineage>
</organism>
<feature type="compositionally biased region" description="Basic and acidic residues" evidence="1">
    <location>
        <begin position="17"/>
        <end position="36"/>
    </location>
</feature>
<comment type="caution">
    <text evidence="2">The sequence shown here is derived from an EMBL/GenBank/DDBJ whole genome shotgun (WGS) entry which is preliminary data.</text>
</comment>
<evidence type="ECO:0000256" key="1">
    <source>
        <dbReference type="SAM" id="MobiDB-lite"/>
    </source>
</evidence>
<feature type="compositionally biased region" description="Basic and acidic residues" evidence="1">
    <location>
        <begin position="55"/>
        <end position="68"/>
    </location>
</feature>
<gene>
    <name evidence="2" type="ORF">GCM10023081_43940</name>
</gene>
<evidence type="ECO:0000313" key="2">
    <source>
        <dbReference type="EMBL" id="GAA3702781.1"/>
    </source>
</evidence>
<proteinExistence type="predicted"/>
<accession>A0ABP7D9Q4</accession>
<dbReference type="Proteomes" id="UP001500752">
    <property type="component" value="Unassembled WGS sequence"/>
</dbReference>
<dbReference type="RefSeq" id="WP_345154316.1">
    <property type="nucleotide sequence ID" value="NZ_BAABEO010000034.1"/>
</dbReference>
<dbReference type="EMBL" id="BAABEO010000034">
    <property type="protein sequence ID" value="GAA3702781.1"/>
    <property type="molecule type" value="Genomic_DNA"/>
</dbReference>
<feature type="region of interest" description="Disordered" evidence="1">
    <location>
        <begin position="1"/>
        <end position="68"/>
    </location>
</feature>
<reference evidence="3" key="1">
    <citation type="journal article" date="2019" name="Int. J. Syst. Evol. Microbiol.">
        <title>The Global Catalogue of Microorganisms (GCM) 10K type strain sequencing project: providing services to taxonomists for standard genome sequencing and annotation.</title>
        <authorList>
            <consortium name="The Broad Institute Genomics Platform"/>
            <consortium name="The Broad Institute Genome Sequencing Center for Infectious Disease"/>
            <person name="Wu L."/>
            <person name="Ma J."/>
        </authorList>
    </citation>
    <scope>NUCLEOTIDE SEQUENCE [LARGE SCALE GENOMIC DNA]</scope>
    <source>
        <strain evidence="3">JCM 30742</strain>
    </source>
</reference>